<dbReference type="InterPro" id="IPR010979">
    <property type="entry name" value="Ribosomal_uS13-like_H2TH"/>
</dbReference>
<gene>
    <name evidence="11" type="ORF">H8S62_16695</name>
</gene>
<dbReference type="Gene3D" id="3.20.190.10">
    <property type="entry name" value="MutM-like, N-terminal"/>
    <property type="match status" value="1"/>
</dbReference>
<evidence type="ECO:0000313" key="11">
    <source>
        <dbReference type="EMBL" id="MBC5738651.1"/>
    </source>
</evidence>
<evidence type="ECO:0000256" key="7">
    <source>
        <dbReference type="ARBA" id="ARBA00023239"/>
    </source>
</evidence>
<dbReference type="Gene3D" id="1.10.8.50">
    <property type="match status" value="1"/>
</dbReference>
<organism evidence="11 12">
    <name type="scientific">Lawsonibacter faecis</name>
    <dbReference type="NCBI Taxonomy" id="2763052"/>
    <lineage>
        <taxon>Bacteria</taxon>
        <taxon>Bacillati</taxon>
        <taxon>Bacillota</taxon>
        <taxon>Clostridia</taxon>
        <taxon>Eubacteriales</taxon>
        <taxon>Oscillospiraceae</taxon>
        <taxon>Lawsonibacter</taxon>
    </lineage>
</organism>
<dbReference type="GO" id="GO:0003906">
    <property type="term" value="F:DNA-(apurinic or apyrimidinic site) endonuclease activity"/>
    <property type="evidence" value="ECO:0007669"/>
    <property type="project" value="InterPro"/>
</dbReference>
<dbReference type="AlphaFoldDB" id="A0A8J6MEQ7"/>
<keyword evidence="9" id="KW-0326">Glycosidase</keyword>
<dbReference type="SUPFAM" id="SSF81624">
    <property type="entry name" value="N-terminal domain of MutM-like DNA repair proteins"/>
    <property type="match status" value="1"/>
</dbReference>
<dbReference type="EMBL" id="JACOPQ010000019">
    <property type="protein sequence ID" value="MBC5738651.1"/>
    <property type="molecule type" value="Genomic_DNA"/>
</dbReference>
<keyword evidence="3" id="KW-0227">DNA damage</keyword>
<evidence type="ECO:0000313" key="12">
    <source>
        <dbReference type="Proteomes" id="UP000607645"/>
    </source>
</evidence>
<dbReference type="RefSeq" id="WP_186920319.1">
    <property type="nucleotide sequence ID" value="NZ_JACOPQ010000019.1"/>
</dbReference>
<keyword evidence="12" id="KW-1185">Reference proteome</keyword>
<dbReference type="GO" id="GO:0003684">
    <property type="term" value="F:damaged DNA binding"/>
    <property type="evidence" value="ECO:0007669"/>
    <property type="project" value="InterPro"/>
</dbReference>
<dbReference type="PROSITE" id="PS51068">
    <property type="entry name" value="FPG_CAT"/>
    <property type="match status" value="1"/>
</dbReference>
<dbReference type="InterPro" id="IPR035937">
    <property type="entry name" value="FPG_N"/>
</dbReference>
<keyword evidence="4" id="KW-0378">Hydrolase</keyword>
<dbReference type="Proteomes" id="UP000607645">
    <property type="component" value="Unassembled WGS sequence"/>
</dbReference>
<comment type="similarity">
    <text evidence="2">Belongs to the FPG family.</text>
</comment>
<comment type="caution">
    <text evidence="11">The sequence shown here is derived from an EMBL/GenBank/DDBJ whole genome shotgun (WGS) entry which is preliminary data.</text>
</comment>
<evidence type="ECO:0000259" key="10">
    <source>
        <dbReference type="PROSITE" id="PS51068"/>
    </source>
</evidence>
<evidence type="ECO:0000256" key="9">
    <source>
        <dbReference type="ARBA" id="ARBA00023295"/>
    </source>
</evidence>
<keyword evidence="5" id="KW-0238">DNA-binding</keyword>
<dbReference type="GO" id="GO:0016829">
    <property type="term" value="F:lyase activity"/>
    <property type="evidence" value="ECO:0007669"/>
    <property type="project" value="UniProtKB-KW"/>
</dbReference>
<comment type="catalytic activity">
    <reaction evidence="1">
        <text>Hydrolysis of DNA containing ring-opened 7-methylguanine residues, releasing 2,6-diamino-4-hydroxy-5-(N-methyl)formamidopyrimidine.</text>
        <dbReference type="EC" id="3.2.2.23"/>
    </reaction>
</comment>
<evidence type="ECO:0000256" key="4">
    <source>
        <dbReference type="ARBA" id="ARBA00022801"/>
    </source>
</evidence>
<feature type="domain" description="Formamidopyrimidine-DNA glycosylase catalytic" evidence="10">
    <location>
        <begin position="2"/>
        <end position="136"/>
    </location>
</feature>
<protein>
    <submittedName>
        <fullName evidence="11">Endonuclease VIII</fullName>
    </submittedName>
</protein>
<sequence>MLELPEAQTIARQLGETVLGREIISVAAGASPHRFAFFTGDSANYPLLLTGRTIDAAYPLARLVELALGDYRLTLGDGANLRYLAPGAAVPKKHQLLLGLDDGSHLVCTVQMYGSLECFRDGENDNFYYLVTREKPTPLSEGFDADYWSSLLSSAGPSLTAKAFLATEQRIPGLGNGVLQDILFTARIHPKTKLSALTDGELDTLFHRVKSVLADMAAKGGRDTEKDLFGNPGGYRTLLSAKTVKHPCPYCLGAIQRQAYLGGNIYFCPHCQPLKL</sequence>
<keyword evidence="11" id="KW-0540">Nuclease</keyword>
<keyword evidence="7" id="KW-0456">Lyase</keyword>
<dbReference type="GO" id="GO:0006284">
    <property type="term" value="P:base-excision repair"/>
    <property type="evidence" value="ECO:0007669"/>
    <property type="project" value="InterPro"/>
</dbReference>
<dbReference type="InterPro" id="IPR012319">
    <property type="entry name" value="FPG_cat"/>
</dbReference>
<keyword evidence="8" id="KW-0511">Multifunctional enzyme</keyword>
<proteinExistence type="inferred from homology"/>
<dbReference type="InterPro" id="IPR015886">
    <property type="entry name" value="H2TH_FPG"/>
</dbReference>
<keyword evidence="6" id="KW-0234">DNA repair</keyword>
<keyword evidence="11" id="KW-0255">Endonuclease</keyword>
<evidence type="ECO:0000256" key="6">
    <source>
        <dbReference type="ARBA" id="ARBA00023204"/>
    </source>
</evidence>
<reference evidence="11" key="1">
    <citation type="submission" date="2020-08" db="EMBL/GenBank/DDBJ databases">
        <title>Genome public.</title>
        <authorList>
            <person name="Liu C."/>
            <person name="Sun Q."/>
        </authorList>
    </citation>
    <scope>NUCLEOTIDE SEQUENCE</scope>
    <source>
        <strain evidence="11">NSJ-52</strain>
    </source>
</reference>
<dbReference type="SMART" id="SM01232">
    <property type="entry name" value="H2TH"/>
    <property type="match status" value="1"/>
</dbReference>
<dbReference type="SUPFAM" id="SSF46946">
    <property type="entry name" value="S13-like H2TH domain"/>
    <property type="match status" value="1"/>
</dbReference>
<evidence type="ECO:0000256" key="2">
    <source>
        <dbReference type="ARBA" id="ARBA00009409"/>
    </source>
</evidence>
<dbReference type="PANTHER" id="PTHR22993">
    <property type="entry name" value="FORMAMIDOPYRIMIDINE-DNA GLYCOSYLASE"/>
    <property type="match status" value="1"/>
</dbReference>
<evidence type="ECO:0000256" key="8">
    <source>
        <dbReference type="ARBA" id="ARBA00023268"/>
    </source>
</evidence>
<dbReference type="SUPFAM" id="SSF57716">
    <property type="entry name" value="Glucocorticoid receptor-like (DNA-binding domain)"/>
    <property type="match status" value="1"/>
</dbReference>
<evidence type="ECO:0000256" key="5">
    <source>
        <dbReference type="ARBA" id="ARBA00023125"/>
    </source>
</evidence>
<dbReference type="Pfam" id="PF06831">
    <property type="entry name" value="H2TH"/>
    <property type="match status" value="1"/>
</dbReference>
<dbReference type="GO" id="GO:0008270">
    <property type="term" value="F:zinc ion binding"/>
    <property type="evidence" value="ECO:0007669"/>
    <property type="project" value="InterPro"/>
</dbReference>
<accession>A0A8J6MEQ7</accession>
<evidence type="ECO:0000256" key="1">
    <source>
        <dbReference type="ARBA" id="ARBA00001668"/>
    </source>
</evidence>
<evidence type="ECO:0000256" key="3">
    <source>
        <dbReference type="ARBA" id="ARBA00022763"/>
    </source>
</evidence>
<name>A0A8J6MEQ7_9FIRM</name>
<dbReference type="PANTHER" id="PTHR22993:SF9">
    <property type="entry name" value="FORMAMIDOPYRIMIDINE-DNA GLYCOSYLASE"/>
    <property type="match status" value="1"/>
</dbReference>
<dbReference type="GO" id="GO:0034039">
    <property type="term" value="F:8-oxo-7,8-dihydroguanine DNA N-glycosylase activity"/>
    <property type="evidence" value="ECO:0007669"/>
    <property type="project" value="TreeGrafter"/>
</dbReference>